<feature type="transmembrane region" description="Helical" evidence="5">
    <location>
        <begin position="204"/>
        <end position="227"/>
    </location>
</feature>
<dbReference type="OrthoDB" id="9811701at2"/>
<dbReference type="EMBL" id="CP013987">
    <property type="protein sequence ID" value="ALZ85840.1"/>
    <property type="molecule type" value="Genomic_DNA"/>
</dbReference>
<dbReference type="AlphaFoldDB" id="A0A0U4VRG8"/>
<keyword evidence="4 5" id="KW-0472">Membrane</keyword>
<dbReference type="KEGG" id="por:APT59_17155"/>
<feature type="transmembrane region" description="Helical" evidence="5">
    <location>
        <begin position="29"/>
        <end position="48"/>
    </location>
</feature>
<name>A0A0U4VRG8_9PSED</name>
<evidence type="ECO:0000313" key="6">
    <source>
        <dbReference type="EMBL" id="ALZ85840.1"/>
    </source>
</evidence>
<evidence type="ECO:0008006" key="8">
    <source>
        <dbReference type="Google" id="ProtNLM"/>
    </source>
</evidence>
<feature type="transmembrane region" description="Helical" evidence="5">
    <location>
        <begin position="91"/>
        <end position="115"/>
    </location>
</feature>
<dbReference type="PANTHER" id="PTHR30249">
    <property type="entry name" value="PUTATIVE SEROTONIN TRANSPORTER"/>
    <property type="match status" value="1"/>
</dbReference>
<dbReference type="InterPro" id="IPR007300">
    <property type="entry name" value="CidB/LrgB"/>
</dbReference>
<reference evidence="6 7" key="1">
    <citation type="submission" date="2016-01" db="EMBL/GenBank/DDBJ databases">
        <title>Annotation of Pseudomonas oryzihabitans USDA-ARS-USMARC-56511.</title>
        <authorList>
            <person name="Harhay G.P."/>
            <person name="Harhay D.M."/>
            <person name="Smith T.P.L."/>
            <person name="Bono J.L."/>
            <person name="Heaton M.P."/>
            <person name="Clawson M.L."/>
            <person name="Chitko-Mckown C.G."/>
            <person name="Capik S.F."/>
            <person name="DeDonder K.D."/>
            <person name="Apley M.D."/>
            <person name="Lubbers B.V."/>
            <person name="White B.J."/>
            <person name="Larson R.L."/>
        </authorList>
    </citation>
    <scope>NUCLEOTIDE SEQUENCE [LARGE SCALE GENOMIC DNA]</scope>
    <source>
        <strain evidence="6 7">USDA-ARS-USMARC-56511</strain>
    </source>
</reference>
<gene>
    <name evidence="6" type="ORF">APT59_17155</name>
</gene>
<keyword evidence="3 5" id="KW-1133">Transmembrane helix</keyword>
<feature type="transmembrane region" description="Helical" evidence="5">
    <location>
        <begin position="147"/>
        <end position="167"/>
    </location>
</feature>
<proteinExistence type="predicted"/>
<organism evidence="6 7">
    <name type="scientific">Pseudomonas oryzihabitans</name>
    <dbReference type="NCBI Taxonomy" id="47885"/>
    <lineage>
        <taxon>Bacteria</taxon>
        <taxon>Pseudomonadati</taxon>
        <taxon>Pseudomonadota</taxon>
        <taxon>Gammaproteobacteria</taxon>
        <taxon>Pseudomonadales</taxon>
        <taxon>Pseudomonadaceae</taxon>
        <taxon>Pseudomonas</taxon>
    </lineage>
</organism>
<evidence type="ECO:0000256" key="2">
    <source>
        <dbReference type="ARBA" id="ARBA00022692"/>
    </source>
</evidence>
<feature type="transmembrane region" description="Helical" evidence="5">
    <location>
        <begin position="60"/>
        <end position="79"/>
    </location>
</feature>
<dbReference type="Pfam" id="PF04172">
    <property type="entry name" value="LrgB"/>
    <property type="match status" value="1"/>
</dbReference>
<protein>
    <recommendedName>
        <fullName evidence="8">LrgB family protein</fullName>
    </recommendedName>
</protein>
<dbReference type="RefSeq" id="WP_059315958.1">
    <property type="nucleotide sequence ID" value="NZ_CP013987.1"/>
</dbReference>
<evidence type="ECO:0000256" key="1">
    <source>
        <dbReference type="ARBA" id="ARBA00004141"/>
    </source>
</evidence>
<evidence type="ECO:0000256" key="3">
    <source>
        <dbReference type="ARBA" id="ARBA00022989"/>
    </source>
</evidence>
<accession>A0A0U4VRG8</accession>
<evidence type="ECO:0000256" key="4">
    <source>
        <dbReference type="ARBA" id="ARBA00023136"/>
    </source>
</evidence>
<feature type="transmembrane region" description="Helical" evidence="5">
    <location>
        <begin position="6"/>
        <end position="24"/>
    </location>
</feature>
<dbReference type="Proteomes" id="UP000064137">
    <property type="component" value="Chromosome"/>
</dbReference>
<comment type="subcellular location">
    <subcellularLocation>
        <location evidence="1">Membrane</location>
        <topology evidence="1">Multi-pass membrane protein</topology>
    </subcellularLocation>
</comment>
<dbReference type="GO" id="GO:0016020">
    <property type="term" value="C:membrane"/>
    <property type="evidence" value="ECO:0007669"/>
    <property type="project" value="UniProtKB-SubCell"/>
</dbReference>
<keyword evidence="2 5" id="KW-0812">Transmembrane</keyword>
<evidence type="ECO:0000256" key="5">
    <source>
        <dbReference type="SAM" id="Phobius"/>
    </source>
</evidence>
<evidence type="ECO:0000313" key="7">
    <source>
        <dbReference type="Proteomes" id="UP000064137"/>
    </source>
</evidence>
<dbReference type="PANTHER" id="PTHR30249:SF16">
    <property type="entry name" value="INNER MEMBRANE PROTEIN"/>
    <property type="match status" value="1"/>
</dbReference>
<sequence length="229" mass="24612">MLDLPGLFWLLLTVAGYVVSRLLYARLRWYVVSPIIFVTVLLYAATLWQQVSYAQYAHYSRWLITLLGPATVAFAVPIWQQRRLLARYWQALLAGLCVGSGVAIGSSWLLARLLLLDDRVLLSMLPRSISTPFAMPMSATVGGVPELTAAFVMITGLGGAILGSLLIKLLPLKSALARGALFGMGAHGVGTSKAYEVGLEEGTVAGLVMVLAGLSNLLGAQLVLWLLRG</sequence>
<feature type="transmembrane region" description="Helical" evidence="5">
    <location>
        <begin position="179"/>
        <end position="198"/>
    </location>
</feature>